<dbReference type="PANTHER" id="PTHR35795:SF1">
    <property type="entry name" value="BIS(5'-NUCLEOSYL)-TETRAPHOSPHATASE, SYMMETRICAL"/>
    <property type="match status" value="1"/>
</dbReference>
<dbReference type="InterPro" id="IPR006674">
    <property type="entry name" value="HD_domain"/>
</dbReference>
<dbReference type="PANTHER" id="PTHR35795">
    <property type="entry name" value="SLR1885 PROTEIN"/>
    <property type="match status" value="1"/>
</dbReference>
<dbReference type="InterPro" id="IPR003607">
    <property type="entry name" value="HD/PDEase_dom"/>
</dbReference>
<proteinExistence type="inferred from homology"/>
<dbReference type="SMART" id="SM00471">
    <property type="entry name" value="HDc"/>
    <property type="match status" value="1"/>
</dbReference>
<comment type="similarity">
    <text evidence="2">Belongs to the dGTPase family. Type 2 subfamily.</text>
</comment>
<dbReference type="RefSeq" id="WP_078665137.1">
    <property type="nucleotide sequence ID" value="NZ_FUXM01000008.1"/>
</dbReference>
<evidence type="ECO:0000256" key="1">
    <source>
        <dbReference type="ARBA" id="ARBA00022801"/>
    </source>
</evidence>
<dbReference type="GO" id="GO:0016793">
    <property type="term" value="F:triphosphoric monoester hydrolase activity"/>
    <property type="evidence" value="ECO:0007669"/>
    <property type="project" value="InterPro"/>
</dbReference>
<dbReference type="HAMAP" id="MF_01212">
    <property type="entry name" value="dGTPase_type2"/>
    <property type="match status" value="1"/>
</dbReference>
<dbReference type="InterPro" id="IPR023023">
    <property type="entry name" value="dNTPase_2"/>
</dbReference>
<name>A0A1T4NW41_9FIRM</name>
<keyword evidence="5" id="KW-1185">Reference proteome</keyword>
<organism evidence="4 5">
    <name type="scientific">Carboxydocella sporoproducens DSM 16521</name>
    <dbReference type="NCBI Taxonomy" id="1121270"/>
    <lineage>
        <taxon>Bacteria</taxon>
        <taxon>Bacillati</taxon>
        <taxon>Bacillota</taxon>
        <taxon>Clostridia</taxon>
        <taxon>Eubacteriales</taxon>
        <taxon>Clostridiales Family XVI. Incertae Sedis</taxon>
        <taxon>Carboxydocella</taxon>
    </lineage>
</organism>
<dbReference type="AlphaFoldDB" id="A0A1T4NW41"/>
<evidence type="ECO:0000313" key="5">
    <source>
        <dbReference type="Proteomes" id="UP000189933"/>
    </source>
</evidence>
<dbReference type="NCBIfam" id="TIGR01353">
    <property type="entry name" value="dGTP_triPase"/>
    <property type="match status" value="1"/>
</dbReference>
<evidence type="ECO:0000259" key="3">
    <source>
        <dbReference type="PROSITE" id="PS51831"/>
    </source>
</evidence>
<dbReference type="Pfam" id="PF13286">
    <property type="entry name" value="HD_assoc"/>
    <property type="match status" value="1"/>
</dbReference>
<reference evidence="5" key="1">
    <citation type="submission" date="2017-02" db="EMBL/GenBank/DDBJ databases">
        <authorList>
            <person name="Varghese N."/>
            <person name="Submissions S."/>
        </authorList>
    </citation>
    <scope>NUCLEOTIDE SEQUENCE [LARGE SCALE GENOMIC DNA]</scope>
    <source>
        <strain evidence="5">DSM 16521</strain>
    </source>
</reference>
<dbReference type="NCBIfam" id="NF002327">
    <property type="entry name" value="PRK01286.1-2"/>
    <property type="match status" value="1"/>
</dbReference>
<dbReference type="CDD" id="cd00077">
    <property type="entry name" value="HDc"/>
    <property type="match status" value="1"/>
</dbReference>
<evidence type="ECO:0000256" key="2">
    <source>
        <dbReference type="HAMAP-Rule" id="MF_01212"/>
    </source>
</evidence>
<feature type="domain" description="HD" evidence="3">
    <location>
        <begin position="74"/>
        <end position="185"/>
    </location>
</feature>
<accession>A0A1T4NW41</accession>
<dbReference type="EMBL" id="FUXM01000008">
    <property type="protein sequence ID" value="SJZ83267.1"/>
    <property type="molecule type" value="Genomic_DNA"/>
</dbReference>
<dbReference type="InterPro" id="IPR051094">
    <property type="entry name" value="Diverse_Catalytic_Enzymes"/>
</dbReference>
<keyword evidence="1 2" id="KW-0378">Hydrolase</keyword>
<dbReference type="Pfam" id="PF01966">
    <property type="entry name" value="HD"/>
    <property type="match status" value="1"/>
</dbReference>
<sequence>MIRRETELWEEEHLSPFAARSSLSRGRQREEKECDVRTAFQRDRDRILHSKAFRRLKHKTQVFIAPEGDHYRTRLTHTLEVAQIARTIARALRLNEDLTEAIALGHDLGHTAFGHAGEEALQEVYLPGFAHNEQSLRIVDKIEGGGAGLNLTWEVRDGILHHTGDQDPATLEGQIVKIADRIAYINHDIDDAIRGGVLELDDLPRDLLTVLGRKHSERINIMVRDMIEASRQQPRIRMSPEIWEATMALRSFLFERVYVGSQAKAEEEKAKNIVQELYSYYVEHPEQVPAEFLTIARQEGESQGRSEEENRARAVVDYVAGMTDRYAIKKYTDLFVPRGFPLFQ</sequence>
<dbReference type="InterPro" id="IPR026875">
    <property type="entry name" value="PHydrolase_assoc_dom"/>
</dbReference>
<dbReference type="InterPro" id="IPR006261">
    <property type="entry name" value="dGTPase"/>
</dbReference>
<gene>
    <name evidence="4" type="ORF">SAMN02745885_01049</name>
</gene>
<protein>
    <recommendedName>
        <fullName evidence="2">Deoxyguanosinetriphosphate triphosphohydrolase-like protein</fullName>
    </recommendedName>
</protein>
<dbReference type="SUPFAM" id="SSF109604">
    <property type="entry name" value="HD-domain/PDEase-like"/>
    <property type="match status" value="1"/>
</dbReference>
<dbReference type="PROSITE" id="PS51831">
    <property type="entry name" value="HD"/>
    <property type="match status" value="1"/>
</dbReference>
<dbReference type="Gene3D" id="1.10.3210.10">
    <property type="entry name" value="Hypothetical protein af1432"/>
    <property type="match status" value="1"/>
</dbReference>
<dbReference type="Proteomes" id="UP000189933">
    <property type="component" value="Unassembled WGS sequence"/>
</dbReference>
<evidence type="ECO:0000313" key="4">
    <source>
        <dbReference type="EMBL" id="SJZ83267.1"/>
    </source>
</evidence>
<dbReference type="OrthoDB" id="9803619at2"/>